<name>A0ACB9F5E5_CICIN</name>
<sequence>MRKWIIGPLCLSSDYVLPSVMCMGLNPNSQSEKMVENTPTIKDDQKILKKRKTEFGGAFLNCKLCSFYWFY</sequence>
<reference evidence="2" key="1">
    <citation type="journal article" date="2022" name="Mol. Ecol. Resour.">
        <title>The genomes of chicory, endive, great burdock and yacon provide insights into Asteraceae palaeo-polyploidization history and plant inulin production.</title>
        <authorList>
            <person name="Fan W."/>
            <person name="Wang S."/>
            <person name="Wang H."/>
            <person name="Wang A."/>
            <person name="Jiang F."/>
            <person name="Liu H."/>
            <person name="Zhao H."/>
            <person name="Xu D."/>
            <person name="Zhang Y."/>
        </authorList>
    </citation>
    <scope>NUCLEOTIDE SEQUENCE [LARGE SCALE GENOMIC DNA]</scope>
    <source>
        <strain evidence="2">cv. Punajuju</strain>
    </source>
</reference>
<gene>
    <name evidence="1" type="ORF">L2E82_15957</name>
</gene>
<evidence type="ECO:0000313" key="2">
    <source>
        <dbReference type="Proteomes" id="UP001055811"/>
    </source>
</evidence>
<protein>
    <submittedName>
        <fullName evidence="1">Uncharacterized protein</fullName>
    </submittedName>
</protein>
<keyword evidence="2" id="KW-1185">Reference proteome</keyword>
<reference evidence="1 2" key="2">
    <citation type="journal article" date="2022" name="Mol. Ecol. Resour.">
        <title>The genomes of chicory, endive, great burdock and yacon provide insights into Asteraceae paleo-polyploidization history and plant inulin production.</title>
        <authorList>
            <person name="Fan W."/>
            <person name="Wang S."/>
            <person name="Wang H."/>
            <person name="Wang A."/>
            <person name="Jiang F."/>
            <person name="Liu H."/>
            <person name="Zhao H."/>
            <person name="Xu D."/>
            <person name="Zhang Y."/>
        </authorList>
    </citation>
    <scope>NUCLEOTIDE SEQUENCE [LARGE SCALE GENOMIC DNA]</scope>
    <source>
        <strain evidence="2">cv. Punajuju</strain>
        <tissue evidence="1">Leaves</tissue>
    </source>
</reference>
<dbReference type="Proteomes" id="UP001055811">
    <property type="component" value="Linkage Group LG03"/>
</dbReference>
<comment type="caution">
    <text evidence="1">The sequence shown here is derived from an EMBL/GenBank/DDBJ whole genome shotgun (WGS) entry which is preliminary data.</text>
</comment>
<proteinExistence type="predicted"/>
<evidence type="ECO:0000313" key="1">
    <source>
        <dbReference type="EMBL" id="KAI3765911.1"/>
    </source>
</evidence>
<dbReference type="EMBL" id="CM042011">
    <property type="protein sequence ID" value="KAI3765911.1"/>
    <property type="molecule type" value="Genomic_DNA"/>
</dbReference>
<accession>A0ACB9F5E5</accession>
<organism evidence="1 2">
    <name type="scientific">Cichorium intybus</name>
    <name type="common">Chicory</name>
    <dbReference type="NCBI Taxonomy" id="13427"/>
    <lineage>
        <taxon>Eukaryota</taxon>
        <taxon>Viridiplantae</taxon>
        <taxon>Streptophyta</taxon>
        <taxon>Embryophyta</taxon>
        <taxon>Tracheophyta</taxon>
        <taxon>Spermatophyta</taxon>
        <taxon>Magnoliopsida</taxon>
        <taxon>eudicotyledons</taxon>
        <taxon>Gunneridae</taxon>
        <taxon>Pentapetalae</taxon>
        <taxon>asterids</taxon>
        <taxon>campanulids</taxon>
        <taxon>Asterales</taxon>
        <taxon>Asteraceae</taxon>
        <taxon>Cichorioideae</taxon>
        <taxon>Cichorieae</taxon>
        <taxon>Cichoriinae</taxon>
        <taxon>Cichorium</taxon>
    </lineage>
</organism>